<dbReference type="EMBL" id="MEZK01000003">
    <property type="protein sequence ID" value="OGD63885.1"/>
    <property type="molecule type" value="Genomic_DNA"/>
</dbReference>
<dbReference type="Proteomes" id="UP000177006">
    <property type="component" value="Unassembled WGS sequence"/>
</dbReference>
<accession>A0A1F5E941</accession>
<sequence length="121" mass="13116">MTELKEQITMANFDAMAPQPIPQTHEDHTRVITDRYAEMTGGGCPPEVAQSLQALALTGEFSIGQLQALLDCGQQAALAGQSHRPPSVNFLSTLNQAGQSEIGINSFLHRQQNLIEIDVES</sequence>
<protein>
    <submittedName>
        <fullName evidence="1">Uncharacterized protein</fullName>
    </submittedName>
</protein>
<organism evidence="1 2">
    <name type="scientific">Candidatus Beckwithbacteria bacterium RBG_13_42_9</name>
    <dbReference type="NCBI Taxonomy" id="1797457"/>
    <lineage>
        <taxon>Bacteria</taxon>
        <taxon>Candidatus Beckwithiibacteriota</taxon>
    </lineage>
</organism>
<dbReference type="STRING" id="1797457.A2160_01475"/>
<gene>
    <name evidence="1" type="ORF">A2160_01475</name>
</gene>
<proteinExistence type="predicted"/>
<reference evidence="1 2" key="1">
    <citation type="journal article" date="2016" name="Nat. Commun.">
        <title>Thousands of microbial genomes shed light on interconnected biogeochemical processes in an aquifer system.</title>
        <authorList>
            <person name="Anantharaman K."/>
            <person name="Brown C.T."/>
            <person name="Hug L.A."/>
            <person name="Sharon I."/>
            <person name="Castelle C.J."/>
            <person name="Probst A.J."/>
            <person name="Thomas B.C."/>
            <person name="Singh A."/>
            <person name="Wilkins M.J."/>
            <person name="Karaoz U."/>
            <person name="Brodie E.L."/>
            <person name="Williams K.H."/>
            <person name="Hubbard S.S."/>
            <person name="Banfield J.F."/>
        </authorList>
    </citation>
    <scope>NUCLEOTIDE SEQUENCE [LARGE SCALE GENOMIC DNA]</scope>
</reference>
<dbReference type="AlphaFoldDB" id="A0A1F5E941"/>
<comment type="caution">
    <text evidence="1">The sequence shown here is derived from an EMBL/GenBank/DDBJ whole genome shotgun (WGS) entry which is preliminary data.</text>
</comment>
<evidence type="ECO:0000313" key="1">
    <source>
        <dbReference type="EMBL" id="OGD63885.1"/>
    </source>
</evidence>
<name>A0A1F5E941_9BACT</name>
<evidence type="ECO:0000313" key="2">
    <source>
        <dbReference type="Proteomes" id="UP000177006"/>
    </source>
</evidence>